<feature type="region of interest" description="Disordered" evidence="1">
    <location>
        <begin position="898"/>
        <end position="917"/>
    </location>
</feature>
<dbReference type="InParanoid" id="V5IMV5"/>
<feature type="region of interest" description="Disordered" evidence="1">
    <location>
        <begin position="635"/>
        <end position="775"/>
    </location>
</feature>
<feature type="compositionally biased region" description="Basic and acidic residues" evidence="1">
    <location>
        <begin position="1006"/>
        <end position="1021"/>
    </location>
</feature>
<dbReference type="PANTHER" id="PTHR28258:SF1">
    <property type="entry name" value="VACUOLAR SEGREGATION PROTEIN 7"/>
    <property type="match status" value="1"/>
</dbReference>
<evidence type="ECO:0000313" key="3">
    <source>
        <dbReference type="Proteomes" id="UP000001805"/>
    </source>
</evidence>
<dbReference type="Pfam" id="PF12751">
    <property type="entry name" value="Vac7"/>
    <property type="match status" value="2"/>
</dbReference>
<feature type="compositionally biased region" description="Polar residues" evidence="1">
    <location>
        <begin position="153"/>
        <end position="187"/>
    </location>
</feature>
<dbReference type="EMBL" id="CM002240">
    <property type="protein sequence ID" value="ESA42715.1"/>
    <property type="molecule type" value="Genomic_DNA"/>
</dbReference>
<dbReference type="PANTHER" id="PTHR28258">
    <property type="entry name" value="VACUOLAR SEGREGATION PROTEIN 7"/>
    <property type="match status" value="1"/>
</dbReference>
<name>V5IMV5_NEUCR</name>
<evidence type="ECO:0000256" key="1">
    <source>
        <dbReference type="SAM" id="MobiDB-lite"/>
    </source>
</evidence>
<dbReference type="OrthoDB" id="1204at2759"/>
<dbReference type="GO" id="GO:0000329">
    <property type="term" value="C:fungal-type vacuole membrane"/>
    <property type="evidence" value="ECO:0000318"/>
    <property type="project" value="GO_Central"/>
</dbReference>
<feature type="region of interest" description="Disordered" evidence="1">
    <location>
        <begin position="486"/>
        <end position="527"/>
    </location>
</feature>
<feature type="compositionally biased region" description="Polar residues" evidence="1">
    <location>
        <begin position="405"/>
        <end position="421"/>
    </location>
</feature>
<feature type="compositionally biased region" description="Polar residues" evidence="1">
    <location>
        <begin position="54"/>
        <end position="77"/>
    </location>
</feature>
<keyword evidence="3" id="KW-1185">Reference proteome</keyword>
<accession>V5IMV5</accession>
<dbReference type="VEuPathDB" id="FungiDB:NCU08961"/>
<feature type="compositionally biased region" description="Polar residues" evidence="1">
    <location>
        <begin position="302"/>
        <end position="311"/>
    </location>
</feature>
<feature type="compositionally biased region" description="Polar residues" evidence="1">
    <location>
        <begin position="432"/>
        <end position="446"/>
    </location>
</feature>
<dbReference type="PaxDb" id="5141-EFNCRP00000008130"/>
<organism evidence="2 3">
    <name type="scientific">Neurospora crassa (strain ATCC 24698 / 74-OR23-1A / CBS 708.71 / DSM 1257 / FGSC 987)</name>
    <dbReference type="NCBI Taxonomy" id="367110"/>
    <lineage>
        <taxon>Eukaryota</taxon>
        <taxon>Fungi</taxon>
        <taxon>Dikarya</taxon>
        <taxon>Ascomycota</taxon>
        <taxon>Pezizomycotina</taxon>
        <taxon>Sordariomycetes</taxon>
        <taxon>Sordariomycetidae</taxon>
        <taxon>Sordariales</taxon>
        <taxon>Sordariaceae</taxon>
        <taxon>Neurospora</taxon>
    </lineage>
</organism>
<dbReference type="InterPro" id="IPR024260">
    <property type="entry name" value="Vac7"/>
</dbReference>
<protein>
    <recommendedName>
        <fullName evidence="4">Phospholipid metabolism enzyme regulator</fullName>
    </recommendedName>
</protein>
<feature type="compositionally biased region" description="Low complexity" evidence="1">
    <location>
        <begin position="78"/>
        <end position="111"/>
    </location>
</feature>
<evidence type="ECO:0008006" key="4">
    <source>
        <dbReference type="Google" id="ProtNLM"/>
    </source>
</evidence>
<dbReference type="GO" id="GO:0010513">
    <property type="term" value="P:positive regulation of phosphatidylinositol biosynthetic process"/>
    <property type="evidence" value="ECO:0000318"/>
    <property type="project" value="GO_Central"/>
</dbReference>
<gene>
    <name evidence="2" type="ORF">NCU08961</name>
</gene>
<proteinExistence type="predicted"/>
<reference evidence="2 3" key="1">
    <citation type="journal article" date="2003" name="Nature">
        <title>The genome sequence of the filamentous fungus Neurospora crassa.</title>
        <authorList>
            <person name="Galagan J.E."/>
            <person name="Calvo S.E."/>
            <person name="Borkovich K.A."/>
            <person name="Selker E.U."/>
            <person name="Read N.D."/>
            <person name="Jaffe D."/>
            <person name="FitzHugh W."/>
            <person name="Ma L.J."/>
            <person name="Smirnov S."/>
            <person name="Purcell S."/>
            <person name="Rehman B."/>
            <person name="Elkins T."/>
            <person name="Engels R."/>
            <person name="Wang S."/>
            <person name="Nielsen C.B."/>
            <person name="Butler J."/>
            <person name="Endrizzi M."/>
            <person name="Qui D."/>
            <person name="Ianakiev P."/>
            <person name="Bell-Pedersen D."/>
            <person name="Nelson M.A."/>
            <person name="Werner-Washburne M."/>
            <person name="Selitrennikoff C.P."/>
            <person name="Kinsey J.A."/>
            <person name="Braun E.L."/>
            <person name="Zelter A."/>
            <person name="Schulte U."/>
            <person name="Kothe G.O."/>
            <person name="Jedd G."/>
            <person name="Mewes W."/>
            <person name="Staben C."/>
            <person name="Marcotte E."/>
            <person name="Greenberg D."/>
            <person name="Roy A."/>
            <person name="Foley K."/>
            <person name="Naylor J."/>
            <person name="Stange-Thomann N."/>
            <person name="Barrett R."/>
            <person name="Gnerre S."/>
            <person name="Kamal M."/>
            <person name="Kamvysselis M."/>
            <person name="Mauceli E."/>
            <person name="Bielke C."/>
            <person name="Rudd S."/>
            <person name="Frishman D."/>
            <person name="Krystofova S."/>
            <person name="Rasmussen C."/>
            <person name="Metzenberg R.L."/>
            <person name="Perkins D.D."/>
            <person name="Kroken S."/>
            <person name="Cogoni C."/>
            <person name="Macino G."/>
            <person name="Catcheside D."/>
            <person name="Li W."/>
            <person name="Pratt R.J."/>
            <person name="Osmani S.A."/>
            <person name="DeSouza C.P."/>
            <person name="Glass L."/>
            <person name="Orbach M.J."/>
            <person name="Berglund J.A."/>
            <person name="Voelker R."/>
            <person name="Yarden O."/>
            <person name="Plamann M."/>
            <person name="Seiler S."/>
            <person name="Dunlap J."/>
            <person name="Radford A."/>
            <person name="Aramayo R."/>
            <person name="Natvig D.O."/>
            <person name="Alex L.A."/>
            <person name="Mannhaupt G."/>
            <person name="Ebbole D.J."/>
            <person name="Freitag M."/>
            <person name="Paulsen I."/>
            <person name="Sachs M.S."/>
            <person name="Lander E.S."/>
            <person name="Nusbaum C."/>
            <person name="Birren B."/>
        </authorList>
    </citation>
    <scope>NUCLEOTIDE SEQUENCE [LARGE SCALE GENOMIC DNA]</scope>
    <source>
        <strain evidence="3">ATCC 24698 / 74-OR23-1A / CBS 708.71 / DSM 1257 / FGSC 987</strain>
    </source>
</reference>
<dbReference type="Proteomes" id="UP000001805">
    <property type="component" value="Chromosome 2, Linkage Group V"/>
</dbReference>
<feature type="region of interest" description="Disordered" evidence="1">
    <location>
        <begin position="562"/>
        <end position="595"/>
    </location>
</feature>
<feature type="compositionally biased region" description="Polar residues" evidence="1">
    <location>
        <begin position="377"/>
        <end position="393"/>
    </location>
</feature>
<feature type="compositionally biased region" description="Low complexity" evidence="1">
    <location>
        <begin position="33"/>
        <end position="43"/>
    </location>
</feature>
<feature type="region of interest" description="Disordered" evidence="1">
    <location>
        <begin position="1004"/>
        <end position="1047"/>
    </location>
</feature>
<feature type="compositionally biased region" description="Polar residues" evidence="1">
    <location>
        <begin position="648"/>
        <end position="660"/>
    </location>
</feature>
<dbReference type="STRING" id="367110.V5IMV5"/>
<sequence>MDKSPNITASASSPSPPKRSQIPTTNPSRTVTHAGQQAHAQAQTPSNPLPTLARESTSSSAATVNPRSDPWSSSNKLTSQTTSATSAAPAPAISSSSVSRASSVAPSPFASRESSPTRPANRAPTTRNPTAASSRAPSRGPAAGGAAPRSRKNSFQDPAPSSRSTRPGSVSLSTAGSRTLSSATTPTFLPAATDRNVNAPAPPSKSPTANASAAHPHPTGSQDPLKWPVSSRLRSPPPIVTKPPILGPPRRQDQTPDISPSTALPRQTSSFYAPESQSDTDADDLTPTQPGARTPARAAGGSTSVLETVQEVSPFGSPRVFEQSMEERLGHRLMSEATVPSEAGDFFRQKELAGRSNSIMTESGAEDATPIEAVRRSGSTSAPPLTSRQSSLSVRPPAKGKPGEASQQSMTVEAETVTSIPQVALAPGGGVQPSSLSLRTKPSTETIRPPKKEKKRTARKQPNMTAGTGETTLFILQPRLRHHQATRSVSSATEMCTSPTKYYHGPPPPDEATSRHIFPSRSPEPRSQSFVIHQVSNLLTRHRPASSKADIFEAKVASAIEETNSSDSDETFVYDSNPPDHPRPPRYHSRTPSAASMVSQMNRADMRSIHSAMMNVEQPIGVKRSMKFVNSYNPSINESVGGEEDGKSTTGRSTAGSARGTSGRHHHYGRWGRNGGGNGHASLFAEQSPFSGANSGNNNSRPSSGVNSPRYLSRSGPHAKSSRGTHLSVGYDLDDNATGADDETTPLIQSGTVRSSRSARSRRNGLHSLRSMESGTYRQPPSFLNRFASCLVLTVMLLLVVSGAIGFMFATSQPLTDIELISMDHVVASEQELMLDLTIRAKNPNVVVVVVDAADIEVFAKSPHAGTDSEWYRTHPGDMPPLESNKEEVRISRSGDLAKILDDPPNDQPPEESSPNMRLGTITGFNSALTFEGSFFHQGLSTSMGEVRLKNPGNVTVGGTERWERIIADDFQLIIKGVLKYTLPLSQRVRTAAISGKTTVKANAANDRDLRKPPEEAKPIEDVGGGSGGRTGGDDNDHDNDVSISLE</sequence>
<feature type="compositionally biased region" description="Basic and acidic residues" evidence="1">
    <location>
        <begin position="325"/>
        <end position="334"/>
    </location>
</feature>
<dbReference type="GO" id="GO:0000011">
    <property type="term" value="P:vacuole inheritance"/>
    <property type="evidence" value="ECO:0000318"/>
    <property type="project" value="GO_Central"/>
</dbReference>
<feature type="compositionally biased region" description="Polar residues" evidence="1">
    <location>
        <begin position="112"/>
        <end position="130"/>
    </location>
</feature>
<dbReference type="GO" id="GO:1903778">
    <property type="term" value="P:protein localization to vacuolar membrane"/>
    <property type="evidence" value="ECO:0000318"/>
    <property type="project" value="GO_Central"/>
</dbReference>
<feature type="region of interest" description="Disordered" evidence="1">
    <location>
        <begin position="1"/>
        <end position="469"/>
    </location>
</feature>
<feature type="compositionally biased region" description="Low complexity" evidence="1">
    <location>
        <begin position="688"/>
        <end position="709"/>
    </location>
</feature>
<feature type="compositionally biased region" description="Polar residues" evidence="1">
    <location>
        <begin position="21"/>
        <end position="31"/>
    </location>
</feature>
<feature type="compositionally biased region" description="Polar residues" evidence="1">
    <location>
        <begin position="460"/>
        <end position="469"/>
    </location>
</feature>
<feature type="compositionally biased region" description="Basic residues" evidence="1">
    <location>
        <begin position="449"/>
        <end position="459"/>
    </location>
</feature>
<dbReference type="GO" id="GO:0070772">
    <property type="term" value="C:PAS complex"/>
    <property type="evidence" value="ECO:0000318"/>
    <property type="project" value="GO_Central"/>
</dbReference>
<dbReference type="GeneID" id="3876933"/>
<feature type="compositionally biased region" description="Low complexity" evidence="1">
    <location>
        <begin position="286"/>
        <end position="301"/>
    </location>
</feature>
<feature type="compositionally biased region" description="Basic and acidic residues" evidence="1">
    <location>
        <begin position="1032"/>
        <end position="1041"/>
    </location>
</feature>
<feature type="compositionally biased region" description="Acidic residues" evidence="1">
    <location>
        <begin position="732"/>
        <end position="744"/>
    </location>
</feature>
<feature type="compositionally biased region" description="Low complexity" evidence="1">
    <location>
        <begin position="131"/>
        <end position="148"/>
    </location>
</feature>
<evidence type="ECO:0000313" key="2">
    <source>
        <dbReference type="EMBL" id="ESA42715.1"/>
    </source>
</evidence>
<dbReference type="RefSeq" id="XP_011394762.1">
    <property type="nucleotide sequence ID" value="XM_011396460.1"/>
</dbReference>
<feature type="compositionally biased region" description="Polar residues" evidence="1">
    <location>
        <begin position="486"/>
        <end position="500"/>
    </location>
</feature>
<feature type="compositionally biased region" description="Pro residues" evidence="1">
    <location>
        <begin position="235"/>
        <end position="247"/>
    </location>
</feature>
<dbReference type="AlphaFoldDB" id="V5IMV5"/>
<feature type="compositionally biased region" description="Polar residues" evidence="1">
    <location>
        <begin position="255"/>
        <end position="277"/>
    </location>
</feature>